<keyword evidence="4 10" id="KW-0067">ATP-binding</keyword>
<feature type="transmembrane region" description="Helical" evidence="7">
    <location>
        <begin position="239"/>
        <end position="262"/>
    </location>
</feature>
<dbReference type="InterPro" id="IPR003439">
    <property type="entry name" value="ABC_transporter-like_ATP-bd"/>
</dbReference>
<evidence type="ECO:0000256" key="2">
    <source>
        <dbReference type="ARBA" id="ARBA00022692"/>
    </source>
</evidence>
<dbReference type="GO" id="GO:0005524">
    <property type="term" value="F:ATP binding"/>
    <property type="evidence" value="ECO:0007669"/>
    <property type="project" value="UniProtKB-KW"/>
</dbReference>
<evidence type="ECO:0000256" key="3">
    <source>
        <dbReference type="ARBA" id="ARBA00022741"/>
    </source>
</evidence>
<accession>A0ABS5EFM5</accession>
<dbReference type="CDD" id="cd07346">
    <property type="entry name" value="ABC_6TM_exporters"/>
    <property type="match status" value="1"/>
</dbReference>
<proteinExistence type="predicted"/>
<dbReference type="InterPro" id="IPR003593">
    <property type="entry name" value="AAA+_ATPase"/>
</dbReference>
<dbReference type="RefSeq" id="WP_211868092.1">
    <property type="nucleotide sequence ID" value="NZ_JAAEDI010000008.1"/>
</dbReference>
<dbReference type="InterPro" id="IPR017871">
    <property type="entry name" value="ABC_transporter-like_CS"/>
</dbReference>
<dbReference type="Pfam" id="PF00664">
    <property type="entry name" value="ABC_membrane"/>
    <property type="match status" value="1"/>
</dbReference>
<dbReference type="Pfam" id="PF00005">
    <property type="entry name" value="ABC_tran"/>
    <property type="match status" value="1"/>
</dbReference>
<dbReference type="PROSITE" id="PS50893">
    <property type="entry name" value="ABC_TRANSPORTER_2"/>
    <property type="match status" value="1"/>
</dbReference>
<dbReference type="InterPro" id="IPR039421">
    <property type="entry name" value="Type_1_exporter"/>
</dbReference>
<keyword evidence="6 7" id="KW-0472">Membrane</keyword>
<dbReference type="PANTHER" id="PTHR24221:SF654">
    <property type="entry name" value="ATP-BINDING CASSETTE SUB-FAMILY B MEMBER 6"/>
    <property type="match status" value="1"/>
</dbReference>
<comment type="caution">
    <text evidence="10">The sequence shown here is derived from an EMBL/GenBank/DDBJ whole genome shotgun (WGS) entry which is preliminary data.</text>
</comment>
<evidence type="ECO:0000259" key="9">
    <source>
        <dbReference type="PROSITE" id="PS50929"/>
    </source>
</evidence>
<dbReference type="InterPro" id="IPR027417">
    <property type="entry name" value="P-loop_NTPase"/>
</dbReference>
<dbReference type="PROSITE" id="PS50929">
    <property type="entry name" value="ABC_TM1F"/>
    <property type="match status" value="1"/>
</dbReference>
<dbReference type="Proteomes" id="UP000698752">
    <property type="component" value="Unassembled WGS sequence"/>
</dbReference>
<organism evidence="10 11">
    <name type="scientific">Neoroseomonas terrae</name>
    <dbReference type="NCBI Taxonomy" id="424799"/>
    <lineage>
        <taxon>Bacteria</taxon>
        <taxon>Pseudomonadati</taxon>
        <taxon>Pseudomonadota</taxon>
        <taxon>Alphaproteobacteria</taxon>
        <taxon>Acetobacterales</taxon>
        <taxon>Acetobacteraceae</taxon>
        <taxon>Neoroseomonas</taxon>
    </lineage>
</organism>
<evidence type="ECO:0000313" key="10">
    <source>
        <dbReference type="EMBL" id="MBR0649829.1"/>
    </source>
</evidence>
<evidence type="ECO:0000256" key="4">
    <source>
        <dbReference type="ARBA" id="ARBA00022840"/>
    </source>
</evidence>
<sequence length="580" mass="61728">MPALLRLVAPVRWRLAIACLLAIVGTICAVAPLLLLAAMIAAAAAGQGDHVPALAIAAFVALLLQGPALGASTGIAHHAAFDLLFDLRRRLMRHLATLPLGYFTTRQTTTIKRVLNEEVEAVELFASHQLPDVVSSVATILALAGVMFWADWRMALAVLAVIPLASLAQMLMMRGHGTKIGSYFGRISKVNAAAVEMVQGLETLRTARGAALIRDGMQRQIRELYEFSEAWRREWMPPWIFYSVIIGAAPLFALPLGLWLHAAGLIDIPTFIFCLLAATGFGQPLLKLALYTEILLRVQQAERKITALLDAPATTAPAGPAALQAGDIVFEGVALDQGGCRLLDGIDLTIPAGAITAIVGPSGAGKTSLVRLLDRSLDPSAGRITIGGEDIAGAGPEAVSRLVGVMTQTIFLFDDTVRENIRLARAGATDAEVEQAARAAHCDAFVRDLPQGYDTRVGEGGTRLSGGQRQRIALARTLLAGLPILVLDEATSFIDPLHEASLQDAVGRLVGPRTVVIVSHRLDSVTQCDRIVLVEGGRVLGAGTHEELLATLPRYAALWRIQQANLAWEVTPAMPVGAEP</sequence>
<evidence type="ECO:0000259" key="8">
    <source>
        <dbReference type="PROSITE" id="PS50893"/>
    </source>
</evidence>
<comment type="subcellular location">
    <subcellularLocation>
        <location evidence="1">Cell membrane</location>
        <topology evidence="1">Multi-pass membrane protein</topology>
    </subcellularLocation>
</comment>
<name>A0ABS5EFM5_9PROT</name>
<evidence type="ECO:0000256" key="5">
    <source>
        <dbReference type="ARBA" id="ARBA00022989"/>
    </source>
</evidence>
<dbReference type="InterPro" id="IPR011527">
    <property type="entry name" value="ABC1_TM_dom"/>
</dbReference>
<keyword evidence="11" id="KW-1185">Reference proteome</keyword>
<gene>
    <name evidence="10" type="ORF">GXW78_09155</name>
</gene>
<feature type="transmembrane region" description="Helical" evidence="7">
    <location>
        <begin position="55"/>
        <end position="85"/>
    </location>
</feature>
<feature type="transmembrane region" description="Helical" evidence="7">
    <location>
        <begin position="156"/>
        <end position="173"/>
    </location>
</feature>
<protein>
    <submittedName>
        <fullName evidence="10">ABC transporter ATP-binding protein</fullName>
    </submittedName>
</protein>
<reference evidence="11" key="1">
    <citation type="journal article" date="2021" name="Syst. Appl. Microbiol.">
        <title>Roseomonas hellenica sp. nov., isolated from roots of wild-growing Alkanna tinctoria.</title>
        <authorList>
            <person name="Rat A."/>
            <person name="Naranjo H.D."/>
            <person name="Lebbe L."/>
            <person name="Cnockaert M."/>
            <person name="Krigas N."/>
            <person name="Grigoriadou K."/>
            <person name="Maloupa E."/>
            <person name="Willems A."/>
        </authorList>
    </citation>
    <scope>NUCLEOTIDE SEQUENCE [LARGE SCALE GENOMIC DNA]</scope>
    <source>
        <strain evidence="11">LMG 31159</strain>
    </source>
</reference>
<keyword evidence="3" id="KW-0547">Nucleotide-binding</keyword>
<dbReference type="SUPFAM" id="SSF90123">
    <property type="entry name" value="ABC transporter transmembrane region"/>
    <property type="match status" value="1"/>
</dbReference>
<evidence type="ECO:0000313" key="11">
    <source>
        <dbReference type="Proteomes" id="UP000698752"/>
    </source>
</evidence>
<dbReference type="EMBL" id="JAAEDI010000008">
    <property type="protein sequence ID" value="MBR0649829.1"/>
    <property type="molecule type" value="Genomic_DNA"/>
</dbReference>
<dbReference type="InterPro" id="IPR036640">
    <property type="entry name" value="ABC1_TM_sf"/>
</dbReference>
<dbReference type="PROSITE" id="PS00211">
    <property type="entry name" value="ABC_TRANSPORTER_1"/>
    <property type="match status" value="1"/>
</dbReference>
<dbReference type="SMART" id="SM00382">
    <property type="entry name" value="AAA"/>
    <property type="match status" value="1"/>
</dbReference>
<keyword evidence="2 7" id="KW-0812">Transmembrane</keyword>
<dbReference type="Gene3D" id="3.40.50.300">
    <property type="entry name" value="P-loop containing nucleotide triphosphate hydrolases"/>
    <property type="match status" value="1"/>
</dbReference>
<evidence type="ECO:0000256" key="1">
    <source>
        <dbReference type="ARBA" id="ARBA00004651"/>
    </source>
</evidence>
<feature type="transmembrane region" description="Helical" evidence="7">
    <location>
        <begin position="133"/>
        <end position="150"/>
    </location>
</feature>
<evidence type="ECO:0000256" key="7">
    <source>
        <dbReference type="SAM" id="Phobius"/>
    </source>
</evidence>
<keyword evidence="5 7" id="KW-1133">Transmembrane helix</keyword>
<dbReference type="SUPFAM" id="SSF52540">
    <property type="entry name" value="P-loop containing nucleoside triphosphate hydrolases"/>
    <property type="match status" value="1"/>
</dbReference>
<evidence type="ECO:0000256" key="6">
    <source>
        <dbReference type="ARBA" id="ARBA00023136"/>
    </source>
</evidence>
<dbReference type="Gene3D" id="1.20.1560.10">
    <property type="entry name" value="ABC transporter type 1, transmembrane domain"/>
    <property type="match status" value="1"/>
</dbReference>
<feature type="domain" description="ABC transporter" evidence="8">
    <location>
        <begin position="323"/>
        <end position="561"/>
    </location>
</feature>
<feature type="domain" description="ABC transmembrane type-1" evidence="9">
    <location>
        <begin position="16"/>
        <end position="297"/>
    </location>
</feature>
<dbReference type="PANTHER" id="PTHR24221">
    <property type="entry name" value="ATP-BINDING CASSETTE SUB-FAMILY B"/>
    <property type="match status" value="1"/>
</dbReference>